<feature type="domain" description="Glycosyltransferase subfamily 4-like N-terminal" evidence="2">
    <location>
        <begin position="14"/>
        <end position="190"/>
    </location>
</feature>
<proteinExistence type="predicted"/>
<evidence type="ECO:0000313" key="3">
    <source>
        <dbReference type="EMBL" id="PIT97751.1"/>
    </source>
</evidence>
<dbReference type="InterPro" id="IPR050194">
    <property type="entry name" value="Glycosyltransferase_grp1"/>
</dbReference>
<dbReference type="SUPFAM" id="SSF53756">
    <property type="entry name" value="UDP-Glycosyltransferase/glycogen phosphorylase"/>
    <property type="match status" value="1"/>
</dbReference>
<dbReference type="InterPro" id="IPR001296">
    <property type="entry name" value="Glyco_trans_1"/>
</dbReference>
<evidence type="ECO:0000313" key="4">
    <source>
        <dbReference type="Proteomes" id="UP000230731"/>
    </source>
</evidence>
<protein>
    <submittedName>
        <fullName evidence="3">Glucosyl transferase</fullName>
    </submittedName>
</protein>
<dbReference type="Proteomes" id="UP000230731">
    <property type="component" value="Unassembled WGS sequence"/>
</dbReference>
<sequence>MNILIATDTYPPHVNGAAYFTARLAHGLADRGHHVQVVAPSRHWRHELYRDGAVSVAGVPSIPLRINNMRAASAAAAGPVIRTAWQSAMPSVVHVQGHFGLSRAVARTARRMAVPVVGTNHFMAENLSHYLPLTGPMLRRWENYLWQQCYSFFASIDAVTTPTHTARALFTEHGFLKPVQVISNGIDTQRFAPGPASADIRRQYHLPAHPLALLVGRLDKEKNIADVLLALAAVCRRTAFHAVIVGSAAGGEARRLRAAVRRLGLEQSVTFTGFVPDDDLPRLYRCADFFIMAGTAELQSIATMEAMASGLPIIAARAVALPELVFPEENGLLFTPHDHRQLAEHLFRLARDVSLARRFGAASRRLIQTHALDTVLDQFEQCYRTVQRGY</sequence>
<comment type="caution">
    <text evidence="3">The sequence shown here is derived from an EMBL/GenBank/DDBJ whole genome shotgun (WGS) entry which is preliminary data.</text>
</comment>
<dbReference type="PANTHER" id="PTHR45947:SF3">
    <property type="entry name" value="SULFOQUINOVOSYL TRANSFERASE SQD2"/>
    <property type="match status" value="1"/>
</dbReference>
<dbReference type="InterPro" id="IPR028098">
    <property type="entry name" value="Glyco_trans_4-like_N"/>
</dbReference>
<dbReference type="GO" id="GO:0016757">
    <property type="term" value="F:glycosyltransferase activity"/>
    <property type="evidence" value="ECO:0007669"/>
    <property type="project" value="InterPro"/>
</dbReference>
<gene>
    <name evidence="3" type="ORF">COT71_04450</name>
</gene>
<name>A0A2M6WYB4_9BACT</name>
<accession>A0A2M6WYB4</accession>
<dbReference type="PANTHER" id="PTHR45947">
    <property type="entry name" value="SULFOQUINOVOSYL TRANSFERASE SQD2"/>
    <property type="match status" value="1"/>
</dbReference>
<organism evidence="3 4">
    <name type="scientific">Candidatus Andersenbacteria bacterium CG10_big_fil_rev_8_21_14_0_10_54_11</name>
    <dbReference type="NCBI Taxonomy" id="1974485"/>
    <lineage>
        <taxon>Bacteria</taxon>
        <taxon>Candidatus Anderseniibacteriota</taxon>
    </lineage>
</organism>
<feature type="domain" description="Glycosyl transferase family 1" evidence="1">
    <location>
        <begin position="208"/>
        <end position="364"/>
    </location>
</feature>
<dbReference type="EMBL" id="PEZP01000048">
    <property type="protein sequence ID" value="PIT97751.1"/>
    <property type="molecule type" value="Genomic_DNA"/>
</dbReference>
<dbReference type="Pfam" id="PF00534">
    <property type="entry name" value="Glycos_transf_1"/>
    <property type="match status" value="1"/>
</dbReference>
<dbReference type="Gene3D" id="3.40.50.2000">
    <property type="entry name" value="Glycogen Phosphorylase B"/>
    <property type="match status" value="2"/>
</dbReference>
<dbReference type="Pfam" id="PF13439">
    <property type="entry name" value="Glyco_transf_4"/>
    <property type="match status" value="1"/>
</dbReference>
<reference evidence="4" key="1">
    <citation type="submission" date="2017-09" db="EMBL/GenBank/DDBJ databases">
        <title>Depth-based differentiation of microbial function through sediment-hosted aquifers and enrichment of novel symbionts in the deep terrestrial subsurface.</title>
        <authorList>
            <person name="Probst A.J."/>
            <person name="Ladd B."/>
            <person name="Jarett J.K."/>
            <person name="Geller-Mcgrath D.E."/>
            <person name="Sieber C.M.K."/>
            <person name="Emerson J.B."/>
            <person name="Anantharaman K."/>
            <person name="Thomas B.C."/>
            <person name="Malmstrom R."/>
            <person name="Stieglmeier M."/>
            <person name="Klingl A."/>
            <person name="Woyke T."/>
            <person name="Ryan C.M."/>
            <person name="Banfield J.F."/>
        </authorList>
    </citation>
    <scope>NUCLEOTIDE SEQUENCE [LARGE SCALE GENOMIC DNA]</scope>
</reference>
<keyword evidence="3" id="KW-0808">Transferase</keyword>
<evidence type="ECO:0000259" key="2">
    <source>
        <dbReference type="Pfam" id="PF13439"/>
    </source>
</evidence>
<dbReference type="AlphaFoldDB" id="A0A2M6WYB4"/>
<evidence type="ECO:0000259" key="1">
    <source>
        <dbReference type="Pfam" id="PF00534"/>
    </source>
</evidence>